<dbReference type="EMBL" id="JAGPXF010000001">
    <property type="protein sequence ID" value="KAH7262380.1"/>
    <property type="molecule type" value="Genomic_DNA"/>
</dbReference>
<dbReference type="PANTHER" id="PTHR15396:SF1">
    <property type="entry name" value="RIBONUCLEASE P PROTEIN SUBUNIT P40"/>
    <property type="match status" value="1"/>
</dbReference>
<organism evidence="1 2">
    <name type="scientific">Fusarium tricinctum</name>
    <dbReference type="NCBI Taxonomy" id="61284"/>
    <lineage>
        <taxon>Eukaryota</taxon>
        <taxon>Fungi</taxon>
        <taxon>Dikarya</taxon>
        <taxon>Ascomycota</taxon>
        <taxon>Pezizomycotina</taxon>
        <taxon>Sordariomycetes</taxon>
        <taxon>Hypocreomycetidae</taxon>
        <taxon>Hypocreales</taxon>
        <taxon>Nectriaceae</taxon>
        <taxon>Fusarium</taxon>
        <taxon>Fusarium tricinctum species complex</taxon>
    </lineage>
</organism>
<reference evidence="1" key="1">
    <citation type="journal article" date="2021" name="Nat. Commun.">
        <title>Genetic determinants of endophytism in the Arabidopsis root mycobiome.</title>
        <authorList>
            <person name="Mesny F."/>
            <person name="Miyauchi S."/>
            <person name="Thiergart T."/>
            <person name="Pickel B."/>
            <person name="Atanasova L."/>
            <person name="Karlsson M."/>
            <person name="Huettel B."/>
            <person name="Barry K.W."/>
            <person name="Haridas S."/>
            <person name="Chen C."/>
            <person name="Bauer D."/>
            <person name="Andreopoulos W."/>
            <person name="Pangilinan J."/>
            <person name="LaButti K."/>
            <person name="Riley R."/>
            <person name="Lipzen A."/>
            <person name="Clum A."/>
            <person name="Drula E."/>
            <person name="Henrissat B."/>
            <person name="Kohler A."/>
            <person name="Grigoriev I.V."/>
            <person name="Martin F.M."/>
            <person name="Hacquard S."/>
        </authorList>
    </citation>
    <scope>NUCLEOTIDE SEQUENCE</scope>
    <source>
        <strain evidence="1">MPI-SDFR-AT-0068</strain>
    </source>
</reference>
<dbReference type="AlphaFoldDB" id="A0A8K0WII8"/>
<dbReference type="GO" id="GO:0001682">
    <property type="term" value="P:tRNA 5'-leader removal"/>
    <property type="evidence" value="ECO:0007669"/>
    <property type="project" value="InterPro"/>
</dbReference>
<dbReference type="PANTHER" id="PTHR15396">
    <property type="entry name" value="RIBONUCLEASE P PROTEIN SUBUNIT P40"/>
    <property type="match status" value="1"/>
</dbReference>
<dbReference type="GO" id="GO:0000447">
    <property type="term" value="P:endonucleolytic cleavage in ITS1 to separate SSU-rRNA from 5.8S rRNA and LSU-rRNA from tricistronic rRNA transcript (SSU-rRNA, 5.8S rRNA, LSU-rRNA)"/>
    <property type="evidence" value="ECO:0007669"/>
    <property type="project" value="TreeGrafter"/>
</dbReference>
<name>A0A8K0WII8_9HYPO</name>
<dbReference type="GO" id="GO:0030681">
    <property type="term" value="C:multimeric ribonuclease P complex"/>
    <property type="evidence" value="ECO:0007669"/>
    <property type="project" value="TreeGrafter"/>
</dbReference>
<keyword evidence="2" id="KW-1185">Reference proteome</keyword>
<dbReference type="GO" id="GO:0000171">
    <property type="term" value="F:ribonuclease MRP activity"/>
    <property type="evidence" value="ECO:0007669"/>
    <property type="project" value="TreeGrafter"/>
</dbReference>
<dbReference type="Pfam" id="PF08584">
    <property type="entry name" value="Ribonuc_P_40"/>
    <property type="match status" value="1"/>
</dbReference>
<dbReference type="InterPro" id="IPR013893">
    <property type="entry name" value="RNase_P_Rpp40"/>
</dbReference>
<evidence type="ECO:0000313" key="2">
    <source>
        <dbReference type="Proteomes" id="UP000813427"/>
    </source>
</evidence>
<accession>A0A8K0WII8</accession>
<evidence type="ECO:0000313" key="1">
    <source>
        <dbReference type="EMBL" id="KAH7262380.1"/>
    </source>
</evidence>
<dbReference type="GO" id="GO:0000172">
    <property type="term" value="C:ribonuclease MRP complex"/>
    <property type="evidence" value="ECO:0007669"/>
    <property type="project" value="TreeGrafter"/>
</dbReference>
<sequence length="357" mass="39631">MFPAAAPSIYQSPKCLVTCGSMGHVDTNQAPRKGKPWSSVMSLDFIHKVDLILPTEAYDAVNEHLANTQKPPRYSRVVMSLGDIVQGDFFTEYIRKGDIMMLSEGQTTVDTLFTLHEGVLTMFVDKETFERAGLPGKPYGPKGGRASKPRWVITLNLRDPSMIRGKKGYDRLIYACKTVFTQPKTWLFCDKTIQTPSPDPLQPFFPTAFTSTPNLSRGLPILQPSLEVGPEVLAENDREALEWFATESYEWVSLVRLGSPRVESQDSIDPYLSRYCVPGEATSASKICKLSWEGFMSAPWLRGLLMEVLAACPSGTWFSLSATCFSKSVSGNSDDLTILKPPNAAGKYLMWEIKASD</sequence>
<dbReference type="Proteomes" id="UP000813427">
    <property type="component" value="Unassembled WGS sequence"/>
</dbReference>
<dbReference type="OrthoDB" id="63112at2759"/>
<dbReference type="GO" id="GO:0004526">
    <property type="term" value="F:ribonuclease P activity"/>
    <property type="evidence" value="ECO:0007669"/>
    <property type="project" value="TreeGrafter"/>
</dbReference>
<comment type="caution">
    <text evidence="1">The sequence shown here is derived from an EMBL/GenBank/DDBJ whole genome shotgun (WGS) entry which is preliminary data.</text>
</comment>
<proteinExistence type="predicted"/>
<gene>
    <name evidence="1" type="ORF">BKA59DRAFT_25199</name>
</gene>
<protein>
    <submittedName>
        <fullName evidence="1">Ribonuclease P 40kDa subunit</fullName>
    </submittedName>
</protein>